<keyword evidence="7" id="KW-0333">Golgi apparatus</keyword>
<evidence type="ECO:0000256" key="5">
    <source>
        <dbReference type="ARBA" id="ARBA00022692"/>
    </source>
</evidence>
<evidence type="ECO:0000256" key="11">
    <source>
        <dbReference type="SAM" id="Phobius"/>
    </source>
</evidence>
<comment type="function">
    <text evidence="1">General regulator of phagocytosis. Required to uptake Gram negative bacterium by macrophages.</text>
</comment>
<dbReference type="RefSeq" id="XP_014672982.1">
    <property type="nucleotide sequence ID" value="XM_014817496.1"/>
</dbReference>
<evidence type="ECO:0000256" key="2">
    <source>
        <dbReference type="ARBA" id="ARBA00004167"/>
    </source>
</evidence>
<comment type="subcellular location">
    <subcellularLocation>
        <location evidence="4">Golgi apparatus</location>
    </subcellularLocation>
    <subcellularLocation>
        <location evidence="2">Membrane</location>
        <topology evidence="2">Single-pass membrane protein</topology>
    </subcellularLocation>
    <subcellularLocation>
        <location evidence="3">Mitochondrion</location>
    </subcellularLocation>
</comment>
<evidence type="ECO:0000256" key="6">
    <source>
        <dbReference type="ARBA" id="ARBA00022989"/>
    </source>
</evidence>
<keyword evidence="5 11" id="KW-0812">Transmembrane</keyword>
<evidence type="ECO:0000256" key="4">
    <source>
        <dbReference type="ARBA" id="ARBA00004555"/>
    </source>
</evidence>
<feature type="transmembrane region" description="Helical" evidence="11">
    <location>
        <begin position="20"/>
        <end position="40"/>
    </location>
</feature>
<keyword evidence="12" id="KW-1185">Reference proteome</keyword>
<name>A0ABM1ELB1_PRICU</name>
<dbReference type="InterPro" id="IPR010876">
    <property type="entry name" value="C1orf43"/>
</dbReference>
<protein>
    <submittedName>
        <fullName evidence="13">Uncharacterized protein C1orf43 homolog</fullName>
    </submittedName>
</protein>
<dbReference type="PANTHER" id="PTHR21425">
    <property type="entry name" value="NICE-3"/>
    <property type="match status" value="1"/>
</dbReference>
<evidence type="ECO:0000256" key="8">
    <source>
        <dbReference type="ARBA" id="ARBA00023128"/>
    </source>
</evidence>
<sequence>QTLRLLNREELLFRRRCQGVNLIFVIAFATFIAIVFFIFAKRQITRFALKSRKGPHVPIGHDAPKSLQDEILRRINRIQDIRYEPSNILANIIEHATDGENLEEYHFYYRMKAVDSIILLDKELADYNAKIKRLPGQSMLTFLCGLQKDVLKKANPELLRRFAKAYEDARYDPAEFGTKEYREYSDLLKEILICVKSIRYKPKSSVSEDDSLLSPKQPPRSSPAGQSYASLAQRSVPGASARTASAASGKTPNYEILGRRSVLTGASSTASGKSTGSQPLLLMDRDDDDDDSDRDDEVLAMREEMRSETAV</sequence>
<gene>
    <name evidence="13" type="primary">LOC106813363</name>
</gene>
<evidence type="ECO:0000313" key="13">
    <source>
        <dbReference type="RefSeq" id="XP_014672982.1"/>
    </source>
</evidence>
<feature type="compositionally biased region" description="Low complexity" evidence="10">
    <location>
        <begin position="264"/>
        <end position="277"/>
    </location>
</feature>
<dbReference type="GeneID" id="106813363"/>
<keyword evidence="9 11" id="KW-0472">Membrane</keyword>
<evidence type="ECO:0000256" key="3">
    <source>
        <dbReference type="ARBA" id="ARBA00004173"/>
    </source>
</evidence>
<keyword evidence="6 11" id="KW-1133">Transmembrane helix</keyword>
<feature type="compositionally biased region" description="Low complexity" evidence="10">
    <location>
        <begin position="239"/>
        <end position="248"/>
    </location>
</feature>
<feature type="non-terminal residue" evidence="13">
    <location>
        <position position="1"/>
    </location>
</feature>
<evidence type="ECO:0000313" key="12">
    <source>
        <dbReference type="Proteomes" id="UP000695022"/>
    </source>
</evidence>
<feature type="compositionally biased region" description="Acidic residues" evidence="10">
    <location>
        <begin position="285"/>
        <end position="296"/>
    </location>
</feature>
<evidence type="ECO:0000256" key="1">
    <source>
        <dbReference type="ARBA" id="ARBA00002620"/>
    </source>
</evidence>
<reference evidence="13" key="1">
    <citation type="submission" date="2025-08" db="UniProtKB">
        <authorList>
            <consortium name="RefSeq"/>
        </authorList>
    </citation>
    <scope>IDENTIFICATION</scope>
</reference>
<keyword evidence="8" id="KW-0496">Mitochondrion</keyword>
<dbReference type="Pfam" id="PF07406">
    <property type="entry name" value="NICE-3"/>
    <property type="match status" value="1"/>
</dbReference>
<proteinExistence type="predicted"/>
<organism evidence="12 13">
    <name type="scientific">Priapulus caudatus</name>
    <name type="common">Priapulid worm</name>
    <dbReference type="NCBI Taxonomy" id="37621"/>
    <lineage>
        <taxon>Eukaryota</taxon>
        <taxon>Metazoa</taxon>
        <taxon>Ecdysozoa</taxon>
        <taxon>Scalidophora</taxon>
        <taxon>Priapulida</taxon>
        <taxon>Priapulimorpha</taxon>
        <taxon>Priapulimorphida</taxon>
        <taxon>Priapulidae</taxon>
        <taxon>Priapulus</taxon>
    </lineage>
</organism>
<dbReference type="PANTHER" id="PTHR21425:SF2">
    <property type="entry name" value="PROTEIN C1ORF43"/>
    <property type="match status" value="1"/>
</dbReference>
<feature type="region of interest" description="Disordered" evidence="10">
    <location>
        <begin position="206"/>
        <end position="296"/>
    </location>
</feature>
<evidence type="ECO:0000256" key="7">
    <source>
        <dbReference type="ARBA" id="ARBA00023034"/>
    </source>
</evidence>
<dbReference type="Proteomes" id="UP000695022">
    <property type="component" value="Unplaced"/>
</dbReference>
<evidence type="ECO:0000256" key="9">
    <source>
        <dbReference type="ARBA" id="ARBA00023136"/>
    </source>
</evidence>
<evidence type="ECO:0000256" key="10">
    <source>
        <dbReference type="SAM" id="MobiDB-lite"/>
    </source>
</evidence>
<accession>A0ABM1ELB1</accession>
<feature type="compositionally biased region" description="Polar residues" evidence="10">
    <location>
        <begin position="223"/>
        <end position="233"/>
    </location>
</feature>